<comment type="caution">
    <text evidence="2">The sequence shown here is derived from an EMBL/GenBank/DDBJ whole genome shotgun (WGS) entry which is preliminary data.</text>
</comment>
<keyword evidence="3" id="KW-1185">Reference proteome</keyword>
<dbReference type="Proteomes" id="UP001314170">
    <property type="component" value="Unassembled WGS sequence"/>
</dbReference>
<organism evidence="2 3">
    <name type="scientific">Dovyalis caffra</name>
    <dbReference type="NCBI Taxonomy" id="77055"/>
    <lineage>
        <taxon>Eukaryota</taxon>
        <taxon>Viridiplantae</taxon>
        <taxon>Streptophyta</taxon>
        <taxon>Embryophyta</taxon>
        <taxon>Tracheophyta</taxon>
        <taxon>Spermatophyta</taxon>
        <taxon>Magnoliopsida</taxon>
        <taxon>eudicotyledons</taxon>
        <taxon>Gunneridae</taxon>
        <taxon>Pentapetalae</taxon>
        <taxon>rosids</taxon>
        <taxon>fabids</taxon>
        <taxon>Malpighiales</taxon>
        <taxon>Salicaceae</taxon>
        <taxon>Flacourtieae</taxon>
        <taxon>Dovyalis</taxon>
    </lineage>
</organism>
<keyword evidence="1" id="KW-0472">Membrane</keyword>
<keyword evidence="1" id="KW-1133">Transmembrane helix</keyword>
<dbReference type="AlphaFoldDB" id="A0AAV1RLR3"/>
<proteinExistence type="predicted"/>
<evidence type="ECO:0000256" key="1">
    <source>
        <dbReference type="SAM" id="Phobius"/>
    </source>
</evidence>
<name>A0AAV1RLR3_9ROSI</name>
<reference evidence="2 3" key="1">
    <citation type="submission" date="2024-01" db="EMBL/GenBank/DDBJ databases">
        <authorList>
            <person name="Waweru B."/>
        </authorList>
    </citation>
    <scope>NUCLEOTIDE SEQUENCE [LARGE SCALE GENOMIC DNA]</scope>
</reference>
<evidence type="ECO:0000313" key="2">
    <source>
        <dbReference type="EMBL" id="CAK7336313.1"/>
    </source>
</evidence>
<accession>A0AAV1RLR3</accession>
<keyword evidence="1" id="KW-0812">Transmembrane</keyword>
<gene>
    <name evidence="2" type="ORF">DCAF_LOCUS11321</name>
</gene>
<evidence type="ECO:0000313" key="3">
    <source>
        <dbReference type="Proteomes" id="UP001314170"/>
    </source>
</evidence>
<dbReference type="EMBL" id="CAWUPB010000994">
    <property type="protein sequence ID" value="CAK7336313.1"/>
    <property type="molecule type" value="Genomic_DNA"/>
</dbReference>
<protein>
    <submittedName>
        <fullName evidence="2">Uncharacterized protein</fullName>
    </submittedName>
</protein>
<feature type="transmembrane region" description="Helical" evidence="1">
    <location>
        <begin position="12"/>
        <end position="33"/>
    </location>
</feature>
<sequence>MPRYGREILSRMLTVLGFGMNVMTIVIIALLAITRSNASRIHRVGASVSFMDLVLLVKKELHEDFIVYHEWLFRSSQLIVWVMKCLKESSVVLLDVVFSMSINIIRIKRESAKSSSLEDQLLSVNTDIEEGFHGDFGNAMSYWDHMTFKTITSVMNHGVIKQLGFEDLLSLPSDMEPSSCHDKLLSCWRVQQSSSNPFFFKAICCAYGWPYLRLGLLKVI</sequence>